<protein>
    <recommendedName>
        <fullName evidence="2">DUF5689 domain-containing protein</fullName>
    </recommendedName>
</protein>
<gene>
    <name evidence="3" type="ORF">H9828_09545</name>
</gene>
<name>A0A9D2CBU0_9BACT</name>
<organism evidence="3 4">
    <name type="scientific">Candidatus Alistipes intestinigallinarum</name>
    <dbReference type="NCBI Taxonomy" id="2838440"/>
    <lineage>
        <taxon>Bacteria</taxon>
        <taxon>Pseudomonadati</taxon>
        <taxon>Bacteroidota</taxon>
        <taxon>Bacteroidia</taxon>
        <taxon>Bacteroidales</taxon>
        <taxon>Rikenellaceae</taxon>
        <taxon>Alistipes</taxon>
    </lineage>
</organism>
<comment type="caution">
    <text evidence="3">The sequence shown here is derived from an EMBL/GenBank/DDBJ whole genome shotgun (WGS) entry which is preliminary data.</text>
</comment>
<proteinExistence type="predicted"/>
<reference evidence="3" key="1">
    <citation type="journal article" date="2021" name="PeerJ">
        <title>Extensive microbial diversity within the chicken gut microbiome revealed by metagenomics and culture.</title>
        <authorList>
            <person name="Gilroy R."/>
            <person name="Ravi A."/>
            <person name="Getino M."/>
            <person name="Pursley I."/>
            <person name="Horton D.L."/>
            <person name="Alikhan N.F."/>
            <person name="Baker D."/>
            <person name="Gharbi K."/>
            <person name="Hall N."/>
            <person name="Watson M."/>
            <person name="Adriaenssens E.M."/>
            <person name="Foster-Nyarko E."/>
            <person name="Jarju S."/>
            <person name="Secka A."/>
            <person name="Antonio M."/>
            <person name="Oren A."/>
            <person name="Chaudhuri R.R."/>
            <person name="La Ragione R."/>
            <person name="Hildebrand F."/>
            <person name="Pallen M.J."/>
        </authorList>
    </citation>
    <scope>NUCLEOTIDE SEQUENCE</scope>
    <source>
        <strain evidence="3">5134</strain>
    </source>
</reference>
<dbReference type="PROSITE" id="PS51257">
    <property type="entry name" value="PROKAR_LIPOPROTEIN"/>
    <property type="match status" value="1"/>
</dbReference>
<dbReference type="AlphaFoldDB" id="A0A9D2CBU0"/>
<evidence type="ECO:0000313" key="4">
    <source>
        <dbReference type="Proteomes" id="UP000886844"/>
    </source>
</evidence>
<dbReference type="Pfam" id="PF18942">
    <property type="entry name" value="DUF5689"/>
    <property type="match status" value="1"/>
</dbReference>
<evidence type="ECO:0000256" key="1">
    <source>
        <dbReference type="SAM" id="MobiDB-lite"/>
    </source>
</evidence>
<evidence type="ECO:0000259" key="2">
    <source>
        <dbReference type="Pfam" id="PF18942"/>
    </source>
</evidence>
<evidence type="ECO:0000313" key="3">
    <source>
        <dbReference type="EMBL" id="HIY69646.1"/>
    </source>
</evidence>
<feature type="domain" description="DUF5689" evidence="2">
    <location>
        <begin position="33"/>
        <end position="243"/>
    </location>
</feature>
<reference evidence="3" key="2">
    <citation type="submission" date="2021-04" db="EMBL/GenBank/DDBJ databases">
        <authorList>
            <person name="Gilroy R."/>
        </authorList>
    </citation>
    <scope>NUCLEOTIDE SEQUENCE</scope>
    <source>
        <strain evidence="3">5134</strain>
    </source>
</reference>
<dbReference type="EMBL" id="DXDA01000072">
    <property type="protein sequence ID" value="HIY69646.1"/>
    <property type="molecule type" value="Genomic_DNA"/>
</dbReference>
<sequence length="295" mass="32030">MRTIVFVSLLLLAACNDATKPGFHETPQESSRSIAGLKALCDGKTSVRITQDATICGQVVANDLYGEFSREIILQDDSGGIAIAVDGDPLADRFPFGARVEVRCNGLVLTDYGGKVGLGTEPDEYGSGVIPQEEIDRYFHFPGTDVEMPRSVPLTFEEVQSRHIDTRVRFERVRFVEAGEPWCETDPETGRSVTTEREIIDEKGGRFFVRTLGSCDYADEPLPSGEGSLAGVIDYFGGKYALRVTFREVLFSTESADGLQYEGGGFGGDANEKGSDGETELEADGERIRASGGVR</sequence>
<feature type="region of interest" description="Disordered" evidence="1">
    <location>
        <begin position="261"/>
        <end position="295"/>
    </location>
</feature>
<dbReference type="InterPro" id="IPR043744">
    <property type="entry name" value="DUF5689"/>
</dbReference>
<accession>A0A9D2CBU0</accession>
<dbReference type="Proteomes" id="UP000886844">
    <property type="component" value="Unassembled WGS sequence"/>
</dbReference>